<reference evidence="1" key="1">
    <citation type="submission" date="2020-10" db="EMBL/GenBank/DDBJ databases">
        <title>Taxonomic study of unclassified bacteria belonging to the class Ktedonobacteria.</title>
        <authorList>
            <person name="Yabe S."/>
            <person name="Wang C.M."/>
            <person name="Zheng Y."/>
            <person name="Sakai Y."/>
            <person name="Cavaletti L."/>
            <person name="Monciardini P."/>
            <person name="Donadio S."/>
        </authorList>
    </citation>
    <scope>NUCLEOTIDE SEQUENCE</scope>
    <source>
        <strain evidence="1">ID150040</strain>
    </source>
</reference>
<dbReference type="AlphaFoldDB" id="A0A8J3IZF0"/>
<protein>
    <submittedName>
        <fullName evidence="1">Uncharacterized protein</fullName>
    </submittedName>
</protein>
<evidence type="ECO:0000313" key="1">
    <source>
        <dbReference type="EMBL" id="GHO99582.1"/>
    </source>
</evidence>
<accession>A0A8J3IZF0</accession>
<keyword evidence="2" id="KW-1185">Reference proteome</keyword>
<gene>
    <name evidence="1" type="ORF">KSF_096300</name>
</gene>
<name>A0A8J3IZF0_9CHLR</name>
<evidence type="ECO:0000313" key="2">
    <source>
        <dbReference type="Proteomes" id="UP000597444"/>
    </source>
</evidence>
<proteinExistence type="predicted"/>
<comment type="caution">
    <text evidence="1">The sequence shown here is derived from an EMBL/GenBank/DDBJ whole genome shotgun (WGS) entry which is preliminary data.</text>
</comment>
<dbReference type="Proteomes" id="UP000597444">
    <property type="component" value="Unassembled WGS sequence"/>
</dbReference>
<dbReference type="RefSeq" id="WP_220210221.1">
    <property type="nucleotide sequence ID" value="NZ_BNJK01000002.1"/>
</dbReference>
<dbReference type="EMBL" id="BNJK01000002">
    <property type="protein sequence ID" value="GHO99582.1"/>
    <property type="molecule type" value="Genomic_DNA"/>
</dbReference>
<sequence>MRECRAALQQIPTPEAPDIRLIFNPEDLSNGELEQLAQLAIPDALAMVRQALEVHEKRLDSVQQSKSGETYS</sequence>
<organism evidence="1 2">
    <name type="scientific">Reticulibacter mediterranei</name>
    <dbReference type="NCBI Taxonomy" id="2778369"/>
    <lineage>
        <taxon>Bacteria</taxon>
        <taxon>Bacillati</taxon>
        <taxon>Chloroflexota</taxon>
        <taxon>Ktedonobacteria</taxon>
        <taxon>Ktedonobacterales</taxon>
        <taxon>Reticulibacteraceae</taxon>
        <taxon>Reticulibacter</taxon>
    </lineage>
</organism>